<evidence type="ECO:0000256" key="1">
    <source>
        <dbReference type="ARBA" id="ARBA00005446"/>
    </source>
</evidence>
<keyword evidence="8" id="KW-1185">Reference proteome</keyword>
<name>A0A0D0DQI6_9AGAM</name>
<dbReference type="InterPro" id="IPR027417">
    <property type="entry name" value="P-loop_NTPase"/>
</dbReference>
<dbReference type="Proteomes" id="UP000054538">
    <property type="component" value="Unassembled WGS sequence"/>
</dbReference>
<dbReference type="GO" id="GO:0005737">
    <property type="term" value="C:cytoplasm"/>
    <property type="evidence" value="ECO:0007669"/>
    <property type="project" value="TreeGrafter"/>
</dbReference>
<dbReference type="GO" id="GO:0003677">
    <property type="term" value="F:DNA binding"/>
    <property type="evidence" value="ECO:0007669"/>
    <property type="project" value="UniProtKB-KW"/>
</dbReference>
<evidence type="ECO:0000313" key="7">
    <source>
        <dbReference type="EMBL" id="KIK81640.1"/>
    </source>
</evidence>
<evidence type="ECO:0000259" key="6">
    <source>
        <dbReference type="Pfam" id="PF00270"/>
    </source>
</evidence>
<evidence type="ECO:0000256" key="2">
    <source>
        <dbReference type="ARBA" id="ARBA00023125"/>
    </source>
</evidence>
<comment type="catalytic activity">
    <reaction evidence="4">
        <text>Couples ATP hydrolysis with the unwinding of duplex DNA by translocating in the 3'-5' direction.</text>
        <dbReference type="EC" id="5.6.2.4"/>
    </reaction>
</comment>
<comment type="similarity">
    <text evidence="1">Belongs to the helicase family. RecQ subfamily.</text>
</comment>
<dbReference type="SUPFAM" id="SSF52540">
    <property type="entry name" value="P-loop containing nucleoside triphosphate hydrolases"/>
    <property type="match status" value="1"/>
</dbReference>
<dbReference type="InterPro" id="IPR011545">
    <property type="entry name" value="DEAD/DEAH_box_helicase_dom"/>
</dbReference>
<evidence type="ECO:0000313" key="8">
    <source>
        <dbReference type="Proteomes" id="UP000054538"/>
    </source>
</evidence>
<dbReference type="PANTHER" id="PTHR13710">
    <property type="entry name" value="DNA HELICASE RECQ FAMILY MEMBER"/>
    <property type="match status" value="1"/>
</dbReference>
<sequence>MSGCSPVVPTIADMQSVVQDKFGLQPYAWQLQSAQYQIESMDVFTVSPTSSGKTLTFWIPLLFNNNGIIIIITPLNILGEKICDEAIQCGFPAINLCAATALDQAYKICSHSDQLNVPDEFILSQDIGQLKYCVITVSHKHIPTNAHFWVLSLEIHKLFNITFDEGHCISEWGDDLRPLYGQLGNLRWFLPKHTTFHVVLATMPPHILTAIEKIICSSQTLGS</sequence>
<dbReference type="Pfam" id="PF00270">
    <property type="entry name" value="DEAD"/>
    <property type="match status" value="1"/>
</dbReference>
<organism evidence="7 8">
    <name type="scientific">Paxillus rubicundulus Ve08.2h10</name>
    <dbReference type="NCBI Taxonomy" id="930991"/>
    <lineage>
        <taxon>Eukaryota</taxon>
        <taxon>Fungi</taxon>
        <taxon>Dikarya</taxon>
        <taxon>Basidiomycota</taxon>
        <taxon>Agaricomycotina</taxon>
        <taxon>Agaricomycetes</taxon>
        <taxon>Agaricomycetidae</taxon>
        <taxon>Boletales</taxon>
        <taxon>Paxilineae</taxon>
        <taxon>Paxillaceae</taxon>
        <taxon>Paxillus</taxon>
    </lineage>
</organism>
<dbReference type="GO" id="GO:0043138">
    <property type="term" value="F:3'-5' DNA helicase activity"/>
    <property type="evidence" value="ECO:0007669"/>
    <property type="project" value="UniProtKB-EC"/>
</dbReference>
<dbReference type="GO" id="GO:0009378">
    <property type="term" value="F:four-way junction helicase activity"/>
    <property type="evidence" value="ECO:0007669"/>
    <property type="project" value="TreeGrafter"/>
</dbReference>
<evidence type="ECO:0000256" key="5">
    <source>
        <dbReference type="ARBA" id="ARBA00034808"/>
    </source>
</evidence>
<dbReference type="AlphaFoldDB" id="A0A0D0DQI6"/>
<reference evidence="7 8" key="1">
    <citation type="submission" date="2014-04" db="EMBL/GenBank/DDBJ databases">
        <authorList>
            <consortium name="DOE Joint Genome Institute"/>
            <person name="Kuo A."/>
            <person name="Kohler A."/>
            <person name="Jargeat P."/>
            <person name="Nagy L.G."/>
            <person name="Floudas D."/>
            <person name="Copeland A."/>
            <person name="Barry K.W."/>
            <person name="Cichocki N."/>
            <person name="Veneault-Fourrey C."/>
            <person name="LaButti K."/>
            <person name="Lindquist E.A."/>
            <person name="Lipzen A."/>
            <person name="Lundell T."/>
            <person name="Morin E."/>
            <person name="Murat C."/>
            <person name="Sun H."/>
            <person name="Tunlid A."/>
            <person name="Henrissat B."/>
            <person name="Grigoriev I.V."/>
            <person name="Hibbett D.S."/>
            <person name="Martin F."/>
            <person name="Nordberg H.P."/>
            <person name="Cantor M.N."/>
            <person name="Hua S.X."/>
        </authorList>
    </citation>
    <scope>NUCLEOTIDE SEQUENCE [LARGE SCALE GENOMIC DNA]</scope>
    <source>
        <strain evidence="7 8">Ve08.2h10</strain>
    </source>
</reference>
<keyword evidence="3" id="KW-0413">Isomerase</keyword>
<dbReference type="EC" id="5.6.2.4" evidence="5"/>
<dbReference type="GO" id="GO:0005524">
    <property type="term" value="F:ATP binding"/>
    <property type="evidence" value="ECO:0007669"/>
    <property type="project" value="InterPro"/>
</dbReference>
<feature type="domain" description="DEAD/DEAH-box helicase" evidence="6">
    <location>
        <begin position="30"/>
        <end position="204"/>
    </location>
</feature>
<dbReference type="HOGENOM" id="CLU_001103_19_2_1"/>
<protein>
    <recommendedName>
        <fullName evidence="5">DNA 3'-5' helicase</fullName>
        <ecNumber evidence="5">5.6.2.4</ecNumber>
    </recommendedName>
</protein>
<dbReference type="PANTHER" id="PTHR13710:SF105">
    <property type="entry name" value="ATP-DEPENDENT DNA HELICASE Q1"/>
    <property type="match status" value="1"/>
</dbReference>
<dbReference type="Gene3D" id="3.40.50.300">
    <property type="entry name" value="P-loop containing nucleotide triphosphate hydrolases"/>
    <property type="match status" value="1"/>
</dbReference>
<proteinExistence type="inferred from homology"/>
<reference evidence="8" key="2">
    <citation type="submission" date="2015-01" db="EMBL/GenBank/DDBJ databases">
        <title>Evolutionary Origins and Diversification of the Mycorrhizal Mutualists.</title>
        <authorList>
            <consortium name="DOE Joint Genome Institute"/>
            <consortium name="Mycorrhizal Genomics Consortium"/>
            <person name="Kohler A."/>
            <person name="Kuo A."/>
            <person name="Nagy L.G."/>
            <person name="Floudas D."/>
            <person name="Copeland A."/>
            <person name="Barry K.W."/>
            <person name="Cichocki N."/>
            <person name="Veneault-Fourrey C."/>
            <person name="LaButti K."/>
            <person name="Lindquist E.A."/>
            <person name="Lipzen A."/>
            <person name="Lundell T."/>
            <person name="Morin E."/>
            <person name="Murat C."/>
            <person name="Riley R."/>
            <person name="Ohm R."/>
            <person name="Sun H."/>
            <person name="Tunlid A."/>
            <person name="Henrissat B."/>
            <person name="Grigoriev I.V."/>
            <person name="Hibbett D.S."/>
            <person name="Martin F."/>
        </authorList>
    </citation>
    <scope>NUCLEOTIDE SEQUENCE [LARGE SCALE GENOMIC DNA]</scope>
    <source>
        <strain evidence="8">Ve08.2h10</strain>
    </source>
</reference>
<dbReference type="OrthoDB" id="10261556at2759"/>
<dbReference type="GO" id="GO:0000724">
    <property type="term" value="P:double-strand break repair via homologous recombination"/>
    <property type="evidence" value="ECO:0007669"/>
    <property type="project" value="TreeGrafter"/>
</dbReference>
<keyword evidence="2" id="KW-0238">DNA-binding</keyword>
<dbReference type="GO" id="GO:0005694">
    <property type="term" value="C:chromosome"/>
    <property type="evidence" value="ECO:0007669"/>
    <property type="project" value="TreeGrafter"/>
</dbReference>
<evidence type="ECO:0000256" key="4">
    <source>
        <dbReference type="ARBA" id="ARBA00034617"/>
    </source>
</evidence>
<dbReference type="STRING" id="930991.A0A0D0DQI6"/>
<accession>A0A0D0DQI6</accession>
<dbReference type="EMBL" id="KN825759">
    <property type="protein sequence ID" value="KIK81640.1"/>
    <property type="molecule type" value="Genomic_DNA"/>
</dbReference>
<gene>
    <name evidence="7" type="ORF">PAXRUDRAFT_155609</name>
</gene>
<evidence type="ECO:0000256" key="3">
    <source>
        <dbReference type="ARBA" id="ARBA00023235"/>
    </source>
</evidence>
<dbReference type="InParanoid" id="A0A0D0DQI6"/>